<keyword evidence="3" id="KW-0677">Repeat</keyword>
<evidence type="ECO:0000256" key="1">
    <source>
        <dbReference type="ARBA" id="ARBA00004141"/>
    </source>
</evidence>
<feature type="transmembrane region" description="Helical" evidence="8">
    <location>
        <begin position="83"/>
        <end position="107"/>
    </location>
</feature>
<dbReference type="GO" id="GO:0005886">
    <property type="term" value="C:plasma membrane"/>
    <property type="evidence" value="ECO:0007669"/>
    <property type="project" value="TreeGrafter"/>
</dbReference>
<dbReference type="PANTHER" id="PTHR17068:SF15">
    <property type="entry name" value="MARVEL DOMAIN-CONTAINING PROTEIN"/>
    <property type="match status" value="1"/>
</dbReference>
<dbReference type="Proteomes" id="UP000314981">
    <property type="component" value="Chromosome 21"/>
</dbReference>
<dbReference type="InterPro" id="IPR008253">
    <property type="entry name" value="Marvel"/>
</dbReference>
<organism evidence="10 12">
    <name type="scientific">Bos indicus x Bos taurus</name>
    <name type="common">Hybrid cattle</name>
    <dbReference type="NCBI Taxonomy" id="30522"/>
    <lineage>
        <taxon>Eukaryota</taxon>
        <taxon>Metazoa</taxon>
        <taxon>Chordata</taxon>
        <taxon>Craniata</taxon>
        <taxon>Vertebrata</taxon>
        <taxon>Euteleostomi</taxon>
        <taxon>Mammalia</taxon>
        <taxon>Eutheria</taxon>
        <taxon>Laurasiatheria</taxon>
        <taxon>Artiodactyla</taxon>
        <taxon>Ruminantia</taxon>
        <taxon>Pecora</taxon>
        <taxon>Bovidae</taxon>
        <taxon>Bovinae</taxon>
        <taxon>Bos</taxon>
    </lineage>
</organism>
<feature type="transmembrane region" description="Helical" evidence="8">
    <location>
        <begin position="119"/>
        <end position="139"/>
    </location>
</feature>
<keyword evidence="2 7" id="KW-0812">Transmembrane</keyword>
<comment type="similarity">
    <text evidence="6">Belongs to the MAL family.</text>
</comment>
<dbReference type="GO" id="GO:0005911">
    <property type="term" value="C:cell-cell junction"/>
    <property type="evidence" value="ECO:0007669"/>
    <property type="project" value="TreeGrafter"/>
</dbReference>
<dbReference type="Proteomes" id="UP000429181">
    <property type="component" value="Chromosome 21"/>
</dbReference>
<evidence type="ECO:0000313" key="12">
    <source>
        <dbReference type="Proteomes" id="UP000429181"/>
    </source>
</evidence>
<proteinExistence type="inferred from homology"/>
<dbReference type="OMA" id="GLCTWDK"/>
<dbReference type="Pfam" id="PF01284">
    <property type="entry name" value="MARVEL"/>
    <property type="match status" value="2"/>
</dbReference>
<accession>A0A4W2GFN8</accession>
<dbReference type="PANTHER" id="PTHR17068">
    <property type="entry name" value="MYELOID-ASSOCIATED DIFFERENTIATION MARKER MYADM FAMILY MEMBER"/>
    <property type="match status" value="1"/>
</dbReference>
<dbReference type="PROSITE" id="PS51225">
    <property type="entry name" value="MARVEL"/>
    <property type="match status" value="2"/>
</dbReference>
<feature type="domain" description="MARVEL" evidence="9">
    <location>
        <begin position="12"/>
        <end position="144"/>
    </location>
</feature>
<evidence type="ECO:0000313" key="11">
    <source>
        <dbReference type="Proteomes" id="UP000314981"/>
    </source>
</evidence>
<dbReference type="InterPro" id="IPR047123">
    <property type="entry name" value="MYADM-like"/>
</dbReference>
<feature type="transmembrane region" description="Helical" evidence="8">
    <location>
        <begin position="274"/>
        <end position="299"/>
    </location>
</feature>
<name>A0A4W2GFN8_BOBOX</name>
<dbReference type="STRING" id="30522.A0A4W2GFN8"/>
<feature type="transmembrane region" description="Helical" evidence="8">
    <location>
        <begin position="221"/>
        <end position="244"/>
    </location>
</feature>
<evidence type="ECO:0000256" key="3">
    <source>
        <dbReference type="ARBA" id="ARBA00022737"/>
    </source>
</evidence>
<dbReference type="GeneTree" id="ENSGT00950000182933"/>
<evidence type="ECO:0000256" key="4">
    <source>
        <dbReference type="ARBA" id="ARBA00022989"/>
    </source>
</evidence>
<comment type="subcellular location">
    <subcellularLocation>
        <location evidence="1">Membrane</location>
        <topology evidence="1">Multi-pass membrane protein</topology>
    </subcellularLocation>
</comment>
<evidence type="ECO:0000256" key="8">
    <source>
        <dbReference type="SAM" id="Phobius"/>
    </source>
</evidence>
<sequence>MITMCSSSGLLSAILLGYFLRLLQLLSTCLAFSLVASVGTWMGAVSNWSVFIWCFCFLVTLIILIIEFCGLQSRFPFSWYNFLITYACYAALLCISASIVYPITYIWFFPHGRSQDHAIAATAFSCIASVAYASEVAWARTWVWLGVITGYMVTVPGLLKGLETFVAGVIFAFIIDSHLYMHQPALVWCVAVYSICFLLAASALLLNWCDCDNRLPIAFPTFLLGLTLLSVLLYTSALVLWPLYQFDEQFGGQPKRSSCNDGLIYSLCTWDQQLAVAILTAINLLIYVVDLVFLAHMVFSRTEDQLRGSQFPLLYKS</sequence>
<evidence type="ECO:0000256" key="5">
    <source>
        <dbReference type="ARBA" id="ARBA00023136"/>
    </source>
</evidence>
<dbReference type="Ensembl" id="ENSBIXT00000016465.1">
    <property type="protein sequence ID" value="ENSBIXP00000031998.1"/>
    <property type="gene ID" value="ENSBIXG00000007144.1"/>
</dbReference>
<reference evidence="10" key="2">
    <citation type="submission" date="2025-05" db="UniProtKB">
        <authorList>
            <consortium name="Ensembl"/>
        </authorList>
    </citation>
    <scope>IDENTIFICATION</scope>
</reference>
<dbReference type="AlphaFoldDB" id="A0A4W2GFN8"/>
<dbReference type="Ensembl" id="ENSBIXT00005029489.1">
    <property type="protein sequence ID" value="ENSBIXP00005017561.1"/>
    <property type="gene ID" value="ENSBIXG00005021049.1"/>
</dbReference>
<evidence type="ECO:0000256" key="6">
    <source>
        <dbReference type="ARBA" id="ARBA00034721"/>
    </source>
</evidence>
<keyword evidence="4 8" id="KW-1133">Transmembrane helix</keyword>
<protein>
    <submittedName>
        <fullName evidence="10">Myeloid-associated differentiation marker-like</fullName>
    </submittedName>
</protein>
<feature type="domain" description="MARVEL" evidence="9">
    <location>
        <begin position="151"/>
        <end position="299"/>
    </location>
</feature>
<evidence type="ECO:0000259" key="9">
    <source>
        <dbReference type="PROSITE" id="PS51225"/>
    </source>
</evidence>
<gene>
    <name evidence="10" type="primary">LOC113879884</name>
</gene>
<evidence type="ECO:0000313" key="10">
    <source>
        <dbReference type="Ensembl" id="ENSBIXP00005017561.1"/>
    </source>
</evidence>
<feature type="transmembrane region" description="Helical" evidence="8">
    <location>
        <begin position="151"/>
        <end position="173"/>
    </location>
</feature>
<keyword evidence="11" id="KW-1185">Reference proteome</keyword>
<reference evidence="11 12" key="1">
    <citation type="submission" date="2018-11" db="EMBL/GenBank/DDBJ databases">
        <title>Haplotype-resolved cattle genomes.</title>
        <authorList>
            <person name="Low W.Y."/>
            <person name="Tearle R."/>
            <person name="Bickhart D.M."/>
            <person name="Rosen B.D."/>
            <person name="Koren S."/>
            <person name="Rhie A."/>
            <person name="Hiendleder S."/>
            <person name="Phillippy A.M."/>
            <person name="Smith T.P.L."/>
            <person name="Williams J.L."/>
        </authorList>
    </citation>
    <scope>NUCLEOTIDE SEQUENCE [LARGE SCALE GENOMIC DNA]</scope>
</reference>
<dbReference type="RefSeq" id="XP_027377505.1">
    <property type="nucleotide sequence ID" value="XM_027521704.1"/>
</dbReference>
<keyword evidence="5 7" id="KW-0472">Membrane</keyword>
<dbReference type="GeneID" id="113879884"/>
<feature type="transmembrane region" description="Helical" evidence="8">
    <location>
        <begin position="50"/>
        <end position="71"/>
    </location>
</feature>
<evidence type="ECO:0000256" key="7">
    <source>
        <dbReference type="PROSITE-ProRule" id="PRU00581"/>
    </source>
</evidence>
<feature type="transmembrane region" description="Helical" evidence="8">
    <location>
        <begin position="185"/>
        <end position="209"/>
    </location>
</feature>
<evidence type="ECO:0000256" key="2">
    <source>
        <dbReference type="ARBA" id="ARBA00022692"/>
    </source>
</evidence>